<evidence type="ECO:0000313" key="1">
    <source>
        <dbReference type="EMBL" id="AUG85065.1"/>
    </source>
</evidence>
<organism evidence="1 2">
    <name type="scientific">Vibrio phage Ceto</name>
    <dbReference type="NCBI Taxonomy" id="2570300"/>
    <lineage>
        <taxon>Viruses</taxon>
        <taxon>Duplodnaviria</taxon>
        <taxon>Heunggongvirae</taxon>
        <taxon>Uroviricota</taxon>
        <taxon>Caudoviricetes</taxon>
        <taxon>Demerecviridae</taxon>
        <taxon>Ermolyevavirinae</taxon>
        <taxon>Cetovirus</taxon>
        <taxon>Cetovirus ceto</taxon>
    </lineage>
</organism>
<proteinExistence type="predicted"/>
<protein>
    <submittedName>
        <fullName evidence="1">D5 protein</fullName>
    </submittedName>
</protein>
<dbReference type="EMBL" id="MG649966">
    <property type="protein sequence ID" value="AUG85065.1"/>
    <property type="molecule type" value="Genomic_DNA"/>
</dbReference>
<sequence>MAKFAWNEENVSVLKARVEGVTVVSQDLLKDIADELGHTSRGVGSKLRQLVKVGELSLEVQKAADANKSAWAEDEEAALVDFLNSNDGTMTYNEIAATFLAGKFNAKQIQGKVLSLEMTDSVKKAEKTAAKRTYSEAEEATFIEMANAGASLEAIAEAMGRPLQSVRGKGLSLHREGRINEIPHQAESKATVRADWLEPVLDVMADLTVAEIAEKVGKSERGVKNALTRRGLACADHNGEKQRAKLDAKAEKAE</sequence>
<accession>A0A2H5BGE1</accession>
<reference evidence="1 2" key="1">
    <citation type="submission" date="2017-12" db="EMBL/GenBank/DDBJ databases">
        <authorList>
            <person name="Lestochi C.V."/>
            <person name="Miller K.C."/>
            <person name="Miller J.S."/>
            <person name="Stanton M.L."/>
            <person name="Broussard G.W."/>
        </authorList>
    </citation>
    <scope>NUCLEOTIDE SEQUENCE [LARGE SCALE GENOMIC DNA]</scope>
</reference>
<evidence type="ECO:0000313" key="2">
    <source>
        <dbReference type="Proteomes" id="UP000240819"/>
    </source>
</evidence>
<keyword evidence="2" id="KW-1185">Reference proteome</keyword>
<name>A0A2H5BGE1_9CAUD</name>
<dbReference type="Proteomes" id="UP000240819">
    <property type="component" value="Segment"/>
</dbReference>
<gene>
    <name evidence="1" type="ORF">CETO_58</name>
</gene>